<evidence type="ECO:0000313" key="3">
    <source>
        <dbReference type="Proteomes" id="UP001338125"/>
    </source>
</evidence>
<dbReference type="EMBL" id="JAVFKD010000004">
    <property type="protein sequence ID" value="KAK5995236.1"/>
    <property type="molecule type" value="Genomic_DNA"/>
</dbReference>
<gene>
    <name evidence="2" type="ORF">PT974_03634</name>
</gene>
<dbReference type="Proteomes" id="UP001338125">
    <property type="component" value="Unassembled WGS sequence"/>
</dbReference>
<name>A0ABR0STY8_9HYPO</name>
<sequence>MPEGRESPSPERLTGAQQRDPPASGQGTDKIENKEQKLKDEIANLESNPKGPMEDVVKAKFAKGPGNCKQKTLGAQLKYSN</sequence>
<proteinExistence type="predicted"/>
<comment type="caution">
    <text evidence="2">The sequence shown here is derived from an EMBL/GenBank/DDBJ whole genome shotgun (WGS) entry which is preliminary data.</text>
</comment>
<reference evidence="2 3" key="1">
    <citation type="submission" date="2024-01" db="EMBL/GenBank/DDBJ databases">
        <title>Complete genome of Cladobotryum mycophilum ATHUM6906.</title>
        <authorList>
            <person name="Christinaki A.C."/>
            <person name="Myridakis A.I."/>
            <person name="Kouvelis V.N."/>
        </authorList>
    </citation>
    <scope>NUCLEOTIDE SEQUENCE [LARGE SCALE GENOMIC DNA]</scope>
    <source>
        <strain evidence="2 3">ATHUM6906</strain>
    </source>
</reference>
<protein>
    <submittedName>
        <fullName evidence="2">Uncharacterized protein</fullName>
    </submittedName>
</protein>
<feature type="region of interest" description="Disordered" evidence="1">
    <location>
        <begin position="1"/>
        <end position="33"/>
    </location>
</feature>
<evidence type="ECO:0000256" key="1">
    <source>
        <dbReference type="SAM" id="MobiDB-lite"/>
    </source>
</evidence>
<accession>A0ABR0STY8</accession>
<keyword evidence="3" id="KW-1185">Reference proteome</keyword>
<evidence type="ECO:0000313" key="2">
    <source>
        <dbReference type="EMBL" id="KAK5995236.1"/>
    </source>
</evidence>
<organism evidence="2 3">
    <name type="scientific">Cladobotryum mycophilum</name>
    <dbReference type="NCBI Taxonomy" id="491253"/>
    <lineage>
        <taxon>Eukaryota</taxon>
        <taxon>Fungi</taxon>
        <taxon>Dikarya</taxon>
        <taxon>Ascomycota</taxon>
        <taxon>Pezizomycotina</taxon>
        <taxon>Sordariomycetes</taxon>
        <taxon>Hypocreomycetidae</taxon>
        <taxon>Hypocreales</taxon>
        <taxon>Hypocreaceae</taxon>
        <taxon>Cladobotryum</taxon>
    </lineage>
</organism>